<accession>A0A926JTT0</accession>
<dbReference type="Pfam" id="PF13472">
    <property type="entry name" value="Lipase_GDSL_2"/>
    <property type="match status" value="1"/>
</dbReference>
<evidence type="ECO:0000313" key="3">
    <source>
        <dbReference type="Proteomes" id="UP000653730"/>
    </source>
</evidence>
<dbReference type="RefSeq" id="WP_187966249.1">
    <property type="nucleotide sequence ID" value="NZ_JACVDC010000046.1"/>
</dbReference>
<proteinExistence type="predicted"/>
<evidence type="ECO:0000313" key="2">
    <source>
        <dbReference type="EMBL" id="MBC9797112.1"/>
    </source>
</evidence>
<gene>
    <name evidence="2" type="ORF">IBL28_14130</name>
</gene>
<reference evidence="2 3" key="1">
    <citation type="submission" date="2020-09" db="EMBL/GenBank/DDBJ databases">
        <title>Sinomicrobium weinanense sp. nov., a halophilic bacteria isolated from saline-alkali soil.</title>
        <authorList>
            <person name="Wu P."/>
            <person name="Ren H."/>
            <person name="Mei Y."/>
            <person name="Liang Y."/>
            <person name="Chen Z."/>
        </authorList>
    </citation>
    <scope>NUCLEOTIDE SEQUENCE [LARGE SCALE GENOMIC DNA]</scope>
    <source>
        <strain evidence="2 3">FJxs</strain>
    </source>
</reference>
<dbReference type="InterPro" id="IPR051532">
    <property type="entry name" value="Ester_Hydrolysis_Enzymes"/>
</dbReference>
<dbReference type="EMBL" id="JACVDC010000046">
    <property type="protein sequence ID" value="MBC9797112.1"/>
    <property type="molecule type" value="Genomic_DNA"/>
</dbReference>
<dbReference type="Proteomes" id="UP000653730">
    <property type="component" value="Unassembled WGS sequence"/>
</dbReference>
<protein>
    <submittedName>
        <fullName evidence="2">G-D-S-L family lipolytic protein</fullName>
    </submittedName>
</protein>
<evidence type="ECO:0000259" key="1">
    <source>
        <dbReference type="Pfam" id="PF13472"/>
    </source>
</evidence>
<dbReference type="SUPFAM" id="SSF52266">
    <property type="entry name" value="SGNH hydrolase"/>
    <property type="match status" value="1"/>
</dbReference>
<feature type="domain" description="SGNH hydrolase-type esterase" evidence="1">
    <location>
        <begin position="58"/>
        <end position="208"/>
    </location>
</feature>
<dbReference type="PANTHER" id="PTHR30383:SF5">
    <property type="entry name" value="SGNH HYDROLASE-TYPE ESTERASE DOMAIN-CONTAINING PROTEIN"/>
    <property type="match status" value="1"/>
</dbReference>
<dbReference type="GO" id="GO:0004622">
    <property type="term" value="F:phosphatidylcholine lysophospholipase activity"/>
    <property type="evidence" value="ECO:0007669"/>
    <property type="project" value="TreeGrafter"/>
</dbReference>
<dbReference type="Gene3D" id="3.40.50.1110">
    <property type="entry name" value="SGNH hydrolase"/>
    <property type="match status" value="1"/>
</dbReference>
<keyword evidence="3" id="KW-1185">Reference proteome</keyword>
<name>A0A926JTT0_9FLAO</name>
<dbReference type="AlphaFoldDB" id="A0A926JTT0"/>
<comment type="caution">
    <text evidence="2">The sequence shown here is derived from an EMBL/GenBank/DDBJ whole genome shotgun (WGS) entry which is preliminary data.</text>
</comment>
<dbReference type="InterPro" id="IPR036514">
    <property type="entry name" value="SGNH_hydro_sf"/>
</dbReference>
<sequence length="218" mass="26013">MKKIVVLLLFFGLNTFSYSQDADRFKGDIASFRQESDTLDLRDYDALIVGSSSVRMWQDIDRYFPGHKFLNRGFGGSQMSDVIYYMEDLIFRHPLEKLFLYEGDNDIAWGKSVGRVKRDFKKVLREVRKRMPDTQVYIISVKPALQKERVERQRKYLRLNRWMNRYCNRKEQLRFVDVWPAMLSENGVPREELFIEDGLHMTGEGYKIWANKITPFLR</sequence>
<organism evidence="2 3">
    <name type="scientific">Sinomicrobium weinanense</name>
    <dbReference type="NCBI Taxonomy" id="2842200"/>
    <lineage>
        <taxon>Bacteria</taxon>
        <taxon>Pseudomonadati</taxon>
        <taxon>Bacteroidota</taxon>
        <taxon>Flavobacteriia</taxon>
        <taxon>Flavobacteriales</taxon>
        <taxon>Flavobacteriaceae</taxon>
        <taxon>Sinomicrobium</taxon>
    </lineage>
</organism>
<dbReference type="PANTHER" id="PTHR30383">
    <property type="entry name" value="THIOESTERASE 1/PROTEASE 1/LYSOPHOSPHOLIPASE L1"/>
    <property type="match status" value="1"/>
</dbReference>
<dbReference type="InterPro" id="IPR013830">
    <property type="entry name" value="SGNH_hydro"/>
</dbReference>